<proteinExistence type="predicted"/>
<gene>
    <name evidence="2" type="ORF">SAMN05216564_108126</name>
</gene>
<sequence>MQLQSDIHSEDAKKHCETPGRGDTAQINGNLEYLIARINRVQRANTAKISGDARDLVGEEVVRDA</sequence>
<reference evidence="3" key="1">
    <citation type="submission" date="2016-10" db="EMBL/GenBank/DDBJ databases">
        <authorList>
            <person name="Varghese N."/>
            <person name="Submissions S."/>
        </authorList>
    </citation>
    <scope>NUCLEOTIDE SEQUENCE [LARGE SCALE GENOMIC DNA]</scope>
    <source>
        <strain evidence="3">DC30,IBRC 10041,KCTC 4046</strain>
    </source>
</reference>
<feature type="compositionally biased region" description="Basic and acidic residues" evidence="1">
    <location>
        <begin position="7"/>
        <end position="20"/>
    </location>
</feature>
<dbReference type="EMBL" id="FNPC01000008">
    <property type="protein sequence ID" value="SDY71282.1"/>
    <property type="molecule type" value="Genomic_DNA"/>
</dbReference>
<name>A0A1H3M3G8_9EURY</name>
<dbReference type="AlphaFoldDB" id="A0A1H3M3G8"/>
<evidence type="ECO:0000256" key="1">
    <source>
        <dbReference type="SAM" id="MobiDB-lite"/>
    </source>
</evidence>
<protein>
    <submittedName>
        <fullName evidence="2">Uncharacterized protein</fullName>
    </submittedName>
</protein>
<accession>A0A1H3M3G8</accession>
<evidence type="ECO:0000313" key="3">
    <source>
        <dbReference type="Proteomes" id="UP000199079"/>
    </source>
</evidence>
<dbReference type="RefSeq" id="WP_143114449.1">
    <property type="nucleotide sequence ID" value="NZ_FNPC01000008.1"/>
</dbReference>
<organism evidence="2 3">
    <name type="scientific">Halopenitus persicus</name>
    <dbReference type="NCBI Taxonomy" id="1048396"/>
    <lineage>
        <taxon>Archaea</taxon>
        <taxon>Methanobacteriati</taxon>
        <taxon>Methanobacteriota</taxon>
        <taxon>Stenosarchaea group</taxon>
        <taxon>Halobacteria</taxon>
        <taxon>Halobacteriales</taxon>
        <taxon>Haloferacaceae</taxon>
        <taxon>Halopenitus</taxon>
    </lineage>
</organism>
<dbReference type="Proteomes" id="UP000199079">
    <property type="component" value="Unassembled WGS sequence"/>
</dbReference>
<feature type="region of interest" description="Disordered" evidence="1">
    <location>
        <begin position="1"/>
        <end position="23"/>
    </location>
</feature>
<evidence type="ECO:0000313" key="2">
    <source>
        <dbReference type="EMBL" id="SDY71282.1"/>
    </source>
</evidence>
<keyword evidence="3" id="KW-1185">Reference proteome</keyword>